<dbReference type="PANTHER" id="PTHR30069">
    <property type="entry name" value="TONB-DEPENDENT OUTER MEMBRANE RECEPTOR"/>
    <property type="match status" value="1"/>
</dbReference>
<dbReference type="InterPro" id="IPR039426">
    <property type="entry name" value="TonB-dep_rcpt-like"/>
</dbReference>
<dbReference type="InterPro" id="IPR000531">
    <property type="entry name" value="Beta-barrel_TonB"/>
</dbReference>
<dbReference type="KEGG" id="est:DN752_19205"/>
<evidence type="ECO:0000256" key="5">
    <source>
        <dbReference type="ARBA" id="ARBA00022729"/>
    </source>
</evidence>
<dbReference type="Gene3D" id="2.170.130.10">
    <property type="entry name" value="TonB-dependent receptor, plug domain"/>
    <property type="match status" value="1"/>
</dbReference>
<dbReference type="InterPro" id="IPR012910">
    <property type="entry name" value="Plug_dom"/>
</dbReference>
<dbReference type="OrthoDB" id="9795928at2"/>
<dbReference type="InterPro" id="IPR037066">
    <property type="entry name" value="Plug_dom_sf"/>
</dbReference>
<comment type="subcellular location">
    <subcellularLocation>
        <location evidence="1 10">Cell outer membrane</location>
        <topology evidence="1 10">Multi-pass membrane protein</topology>
    </subcellularLocation>
</comment>
<gene>
    <name evidence="14" type="ORF">DN752_19205</name>
</gene>
<keyword evidence="5" id="KW-0732">Signal</keyword>
<keyword evidence="3 10" id="KW-1134">Transmembrane beta strand</keyword>
<dbReference type="PANTHER" id="PTHR30069:SF29">
    <property type="entry name" value="HEMOGLOBIN AND HEMOGLOBIN-HAPTOGLOBIN-BINDING PROTEIN 1-RELATED"/>
    <property type="match status" value="1"/>
</dbReference>
<dbReference type="InterPro" id="IPR036942">
    <property type="entry name" value="Beta-barrel_TonB_sf"/>
</dbReference>
<comment type="similarity">
    <text evidence="10 11">Belongs to the TonB-dependent receptor family.</text>
</comment>
<evidence type="ECO:0000256" key="4">
    <source>
        <dbReference type="ARBA" id="ARBA00022692"/>
    </source>
</evidence>
<dbReference type="Pfam" id="PF00593">
    <property type="entry name" value="TonB_dep_Rec_b-barrel"/>
    <property type="match status" value="1"/>
</dbReference>
<dbReference type="PROSITE" id="PS52016">
    <property type="entry name" value="TONB_DEPENDENT_REC_3"/>
    <property type="match status" value="1"/>
</dbReference>
<keyword evidence="6 11" id="KW-0798">TonB box</keyword>
<evidence type="ECO:0000256" key="9">
    <source>
        <dbReference type="ARBA" id="ARBA00023237"/>
    </source>
</evidence>
<reference evidence="14 15" key="1">
    <citation type="submission" date="2018-06" db="EMBL/GenBank/DDBJ databases">
        <title>Echinicola strongylocentroti sp. nov., isolated from a sea urchin Strongylocentrotus intermedius.</title>
        <authorList>
            <person name="Bae S.S."/>
        </authorList>
    </citation>
    <scope>NUCLEOTIDE SEQUENCE [LARGE SCALE GENOMIC DNA]</scope>
    <source>
        <strain evidence="14 15">MEBiC08714</strain>
    </source>
</reference>
<sequence>MMVKMGYPTYTFDAPLEQRDVFLGKRKPESVFRDTVIADKSLKTYDLEGVTISDEGLGREKEESSNIAFIKQDYIREHRGGSLMKSLEKLPGISTIGIGSGASKPLIRGLGFNQVMVVTNGIKHEGQQWGADHGLEVDQYAVDELVIVKGPASIRYGSDAIAGVVDIRDHSVPEKGEIGSTLSFGAKSNNGWLGTSVNTFGRMGHWYYDARVTYTDYGDFRVPADTVYVYDFGVSLDNNRVRNTAGREMDWTARIGYVSERFRNSISLSRVATKSGFFANAHGLEPRNVDEELHDQSGSDMLLPRQEVQHYKAIDRLSYRFANHLLEADVGFQFNKRKEWSQYVNHGFMPPNYPAELQAPSTLERAFDKKVYSLNLRDEWFLDRHQLQLGLSGELQKNEIGGWGFLIPGFTQRSIGFYALDKLKINKEWRVQAAARLDHSHIQIDSYQDWFPSTEEEVAGPEDYLFRAEETSRTFNSLVWSVGFNYVPGQWSFKGNVGTSFRVPIAKELAANGVNYHYYRFEKGDADLSPERSFQVDLGAAWEHEKWNVTFSPFFNYFSNYIYLNPSAEYDYLYGAGNQVFYYTQARVSRYGAELSLLHRINNSFEVQLQGEYVYSEQLNGDKKGYTLPFSPPPSLLANATYKPALDFGMGAPYLALDFRVTAKQQNIVPPEKITPGYRVVDLRMGGQFRVFKLPLKADIQVRNLLNTRYMSHTSFYRLINLPEQGRSINVSFQLEI</sequence>
<dbReference type="GO" id="GO:0009279">
    <property type="term" value="C:cell outer membrane"/>
    <property type="evidence" value="ECO:0007669"/>
    <property type="project" value="UniProtKB-SubCell"/>
</dbReference>
<keyword evidence="15" id="KW-1185">Reference proteome</keyword>
<protein>
    <submittedName>
        <fullName evidence="14">TonB-dependent receptor</fullName>
    </submittedName>
</protein>
<dbReference type="EMBL" id="CP030041">
    <property type="protein sequence ID" value="AWW33256.1"/>
    <property type="molecule type" value="Genomic_DNA"/>
</dbReference>
<dbReference type="GO" id="GO:0015344">
    <property type="term" value="F:siderophore uptake transmembrane transporter activity"/>
    <property type="evidence" value="ECO:0007669"/>
    <property type="project" value="TreeGrafter"/>
</dbReference>
<evidence type="ECO:0000259" key="13">
    <source>
        <dbReference type="Pfam" id="PF07715"/>
    </source>
</evidence>
<dbReference type="Proteomes" id="UP000248688">
    <property type="component" value="Chromosome"/>
</dbReference>
<feature type="domain" description="TonB-dependent receptor plug" evidence="13">
    <location>
        <begin position="62"/>
        <end position="164"/>
    </location>
</feature>
<organism evidence="14 15">
    <name type="scientific">Echinicola strongylocentroti</name>
    <dbReference type="NCBI Taxonomy" id="1795355"/>
    <lineage>
        <taxon>Bacteria</taxon>
        <taxon>Pseudomonadati</taxon>
        <taxon>Bacteroidota</taxon>
        <taxon>Cytophagia</taxon>
        <taxon>Cytophagales</taxon>
        <taxon>Cyclobacteriaceae</taxon>
        <taxon>Echinicola</taxon>
    </lineage>
</organism>
<evidence type="ECO:0000256" key="11">
    <source>
        <dbReference type="RuleBase" id="RU003357"/>
    </source>
</evidence>
<evidence type="ECO:0000256" key="7">
    <source>
        <dbReference type="ARBA" id="ARBA00023136"/>
    </source>
</evidence>
<keyword evidence="4 10" id="KW-0812">Transmembrane</keyword>
<dbReference type="AlphaFoldDB" id="A0A2Z4IRQ4"/>
<proteinExistence type="inferred from homology"/>
<keyword evidence="2 10" id="KW-0813">Transport</keyword>
<keyword evidence="8 14" id="KW-0675">Receptor</keyword>
<evidence type="ECO:0000256" key="10">
    <source>
        <dbReference type="PROSITE-ProRule" id="PRU01360"/>
    </source>
</evidence>
<dbReference type="Pfam" id="PF07715">
    <property type="entry name" value="Plug"/>
    <property type="match status" value="1"/>
</dbReference>
<dbReference type="SUPFAM" id="SSF56935">
    <property type="entry name" value="Porins"/>
    <property type="match status" value="1"/>
</dbReference>
<evidence type="ECO:0000256" key="2">
    <source>
        <dbReference type="ARBA" id="ARBA00022448"/>
    </source>
</evidence>
<evidence type="ECO:0000256" key="6">
    <source>
        <dbReference type="ARBA" id="ARBA00023077"/>
    </source>
</evidence>
<evidence type="ECO:0000256" key="1">
    <source>
        <dbReference type="ARBA" id="ARBA00004571"/>
    </source>
</evidence>
<feature type="domain" description="TonB-dependent receptor-like beta-barrel" evidence="12">
    <location>
        <begin position="407"/>
        <end position="705"/>
    </location>
</feature>
<evidence type="ECO:0000256" key="8">
    <source>
        <dbReference type="ARBA" id="ARBA00023170"/>
    </source>
</evidence>
<evidence type="ECO:0000313" key="15">
    <source>
        <dbReference type="Proteomes" id="UP000248688"/>
    </source>
</evidence>
<dbReference type="Gene3D" id="2.40.170.20">
    <property type="entry name" value="TonB-dependent receptor, beta-barrel domain"/>
    <property type="match status" value="1"/>
</dbReference>
<dbReference type="GO" id="GO:0044718">
    <property type="term" value="P:siderophore transmembrane transport"/>
    <property type="evidence" value="ECO:0007669"/>
    <property type="project" value="TreeGrafter"/>
</dbReference>
<evidence type="ECO:0000313" key="14">
    <source>
        <dbReference type="EMBL" id="AWW33256.1"/>
    </source>
</evidence>
<name>A0A2Z4IRQ4_9BACT</name>
<keyword evidence="9 10" id="KW-0998">Cell outer membrane</keyword>
<evidence type="ECO:0000256" key="3">
    <source>
        <dbReference type="ARBA" id="ARBA00022452"/>
    </source>
</evidence>
<keyword evidence="7 10" id="KW-0472">Membrane</keyword>
<evidence type="ECO:0000259" key="12">
    <source>
        <dbReference type="Pfam" id="PF00593"/>
    </source>
</evidence>
<accession>A0A2Z4IRQ4</accession>